<dbReference type="PANTHER" id="PTHR43792:SF8">
    <property type="entry name" value="[RIBOSOMAL PROTEIN US5]-ALANINE N-ACETYLTRANSFERASE"/>
    <property type="match status" value="1"/>
</dbReference>
<sequence length="190" mass="21658">MVLHLKSVKGDSTIKGENIYIRPFSTADAHALLTLQTENRSFFEKFSMERNDDFYSVESQLNRINIYEEDSKNDQTYTFGIFKNDGLLIGTINLFQVLRGSLQSAFIGYFLDEKHNGKGYTTEAAKLLVKYAFNELKLHRIEAGVMPHNIGSIRVLEKSGFHKEGIALKNVKINGKWEDHQVLAIINPND</sequence>
<dbReference type="Pfam" id="PF13302">
    <property type="entry name" value="Acetyltransf_3"/>
    <property type="match status" value="1"/>
</dbReference>
<dbReference type="Proteomes" id="UP000501868">
    <property type="component" value="Chromosome"/>
</dbReference>
<evidence type="ECO:0000313" key="5">
    <source>
        <dbReference type="EMBL" id="QIZ10837.1"/>
    </source>
</evidence>
<name>A0A6H1PBT2_PRIMG</name>
<dbReference type="AlphaFoldDB" id="A0A6H1PBT2"/>
<dbReference type="GO" id="GO:0005737">
    <property type="term" value="C:cytoplasm"/>
    <property type="evidence" value="ECO:0007669"/>
    <property type="project" value="TreeGrafter"/>
</dbReference>
<dbReference type="FunFam" id="3.40.630.30:FF:000005">
    <property type="entry name" value="Ribosomal protein alanine acetyltransferase"/>
    <property type="match status" value="1"/>
</dbReference>
<protein>
    <submittedName>
        <fullName evidence="5">GNAT family N-acetyltransferase</fullName>
    </submittedName>
</protein>
<organism evidence="5 6">
    <name type="scientific">Priestia megaterium</name>
    <name type="common">Bacillus megaterium</name>
    <dbReference type="NCBI Taxonomy" id="1404"/>
    <lineage>
        <taxon>Bacteria</taxon>
        <taxon>Bacillati</taxon>
        <taxon>Bacillota</taxon>
        <taxon>Bacilli</taxon>
        <taxon>Bacillales</taxon>
        <taxon>Bacillaceae</taxon>
        <taxon>Priestia</taxon>
    </lineage>
</organism>
<feature type="domain" description="N-acetyltransferase" evidence="4">
    <location>
        <begin position="19"/>
        <end position="188"/>
    </location>
</feature>
<keyword evidence="1 5" id="KW-0808">Transferase</keyword>
<evidence type="ECO:0000259" key="4">
    <source>
        <dbReference type="PROSITE" id="PS51186"/>
    </source>
</evidence>
<evidence type="ECO:0000256" key="1">
    <source>
        <dbReference type="ARBA" id="ARBA00022679"/>
    </source>
</evidence>
<dbReference type="EMBL" id="CP051128">
    <property type="protein sequence ID" value="QIZ10837.1"/>
    <property type="molecule type" value="Genomic_DNA"/>
</dbReference>
<dbReference type="InterPro" id="IPR000182">
    <property type="entry name" value="GNAT_dom"/>
</dbReference>
<keyword evidence="2" id="KW-0012">Acyltransferase</keyword>
<dbReference type="SUPFAM" id="SSF55729">
    <property type="entry name" value="Acyl-CoA N-acyltransferases (Nat)"/>
    <property type="match status" value="1"/>
</dbReference>
<gene>
    <name evidence="5" type="ORF">HFZ78_07805</name>
</gene>
<accession>A0A6H1PBT2</accession>
<evidence type="ECO:0000256" key="3">
    <source>
        <dbReference type="ARBA" id="ARBA00038502"/>
    </source>
</evidence>
<dbReference type="PANTHER" id="PTHR43792">
    <property type="entry name" value="GNAT FAMILY, PUTATIVE (AFU_ORTHOLOGUE AFUA_3G00765)-RELATED-RELATED"/>
    <property type="match status" value="1"/>
</dbReference>
<dbReference type="InterPro" id="IPR016181">
    <property type="entry name" value="Acyl_CoA_acyltransferase"/>
</dbReference>
<dbReference type="PROSITE" id="PS51186">
    <property type="entry name" value="GNAT"/>
    <property type="match status" value="1"/>
</dbReference>
<dbReference type="Gene3D" id="3.40.630.30">
    <property type="match status" value="1"/>
</dbReference>
<dbReference type="GO" id="GO:0008999">
    <property type="term" value="F:protein-N-terminal-alanine acetyltransferase activity"/>
    <property type="evidence" value="ECO:0007669"/>
    <property type="project" value="TreeGrafter"/>
</dbReference>
<dbReference type="InterPro" id="IPR051531">
    <property type="entry name" value="N-acetyltransferase"/>
</dbReference>
<evidence type="ECO:0000256" key="2">
    <source>
        <dbReference type="ARBA" id="ARBA00023315"/>
    </source>
</evidence>
<comment type="similarity">
    <text evidence="3">Belongs to the acetyltransferase family. RimJ subfamily.</text>
</comment>
<proteinExistence type="inferred from homology"/>
<evidence type="ECO:0000313" key="6">
    <source>
        <dbReference type="Proteomes" id="UP000501868"/>
    </source>
</evidence>
<reference evidence="5 6" key="1">
    <citation type="submission" date="2020-04" db="EMBL/GenBank/DDBJ databases">
        <title>Genome-Wide Identification of 5-Methylcytosine Sites in Bacterial Genomes By High-Throughput Sequencing of MspJI Restriction Fragments.</title>
        <authorList>
            <person name="Wu V."/>
        </authorList>
    </citation>
    <scope>NUCLEOTIDE SEQUENCE [LARGE SCALE GENOMIC DNA]</scope>
    <source>
        <strain evidence="5 6">S2</strain>
    </source>
</reference>
<reference evidence="5 6" key="2">
    <citation type="submission" date="2020-04" db="EMBL/GenBank/DDBJ databases">
        <authorList>
            <person name="Fomenkov A."/>
            <person name="Anton B.P."/>
            <person name="Roberts R.J."/>
        </authorList>
    </citation>
    <scope>NUCLEOTIDE SEQUENCE [LARGE SCALE GENOMIC DNA]</scope>
    <source>
        <strain evidence="5 6">S2</strain>
    </source>
</reference>